<protein>
    <submittedName>
        <fullName evidence="3">Formylglycine-generating enzyme family protein</fullName>
    </submittedName>
</protein>
<feature type="compositionally biased region" description="Polar residues" evidence="1">
    <location>
        <begin position="309"/>
        <end position="320"/>
    </location>
</feature>
<dbReference type="SUPFAM" id="SSF56436">
    <property type="entry name" value="C-type lectin-like"/>
    <property type="match status" value="1"/>
</dbReference>
<gene>
    <name evidence="3" type="ORF">GCM10009726_32170</name>
</gene>
<feature type="region of interest" description="Disordered" evidence="1">
    <location>
        <begin position="309"/>
        <end position="336"/>
    </location>
</feature>
<dbReference type="InterPro" id="IPR042095">
    <property type="entry name" value="SUMF_sf"/>
</dbReference>
<dbReference type="InterPro" id="IPR005532">
    <property type="entry name" value="SUMF_dom"/>
</dbReference>
<dbReference type="InterPro" id="IPR051043">
    <property type="entry name" value="Sulfatase_Mod_Factor_Kinase"/>
</dbReference>
<keyword evidence="4" id="KW-1185">Reference proteome</keyword>
<reference evidence="4" key="1">
    <citation type="journal article" date="2019" name="Int. J. Syst. Evol. Microbiol.">
        <title>The Global Catalogue of Microorganisms (GCM) 10K type strain sequencing project: providing services to taxonomists for standard genome sequencing and annotation.</title>
        <authorList>
            <consortium name="The Broad Institute Genomics Platform"/>
            <consortium name="The Broad Institute Genome Sequencing Center for Infectious Disease"/>
            <person name="Wu L."/>
            <person name="Ma J."/>
        </authorList>
    </citation>
    <scope>NUCLEOTIDE SEQUENCE [LARGE SCALE GENOMIC DNA]</scope>
    <source>
        <strain evidence="4">JCM 13813</strain>
    </source>
</reference>
<dbReference type="PANTHER" id="PTHR23150:SF19">
    <property type="entry name" value="FORMYLGLYCINE-GENERATING ENZYME"/>
    <property type="match status" value="1"/>
</dbReference>
<evidence type="ECO:0000313" key="3">
    <source>
        <dbReference type="EMBL" id="GAA2114142.1"/>
    </source>
</evidence>
<dbReference type="Gene3D" id="3.90.1580.10">
    <property type="entry name" value="paralog of FGE (formylglycine-generating enzyme)"/>
    <property type="match status" value="1"/>
</dbReference>
<feature type="compositionally biased region" description="Polar residues" evidence="1">
    <location>
        <begin position="268"/>
        <end position="280"/>
    </location>
</feature>
<evidence type="ECO:0000256" key="1">
    <source>
        <dbReference type="SAM" id="MobiDB-lite"/>
    </source>
</evidence>
<sequence>MGSCCGPRRTDDLLTAPAPAEGASSLPLAAPAAAGAAAAAHPSVLLTGGTFAMGEDGPEARPEDGEGPVRDVWLSPFAIDVHTVTNTQFTAFVTSTGYTTTSEILGWSFVFEGHVHPLAGLHALPSRPQDVPWWVPVGGASWRTPQGPGSDIAALGDHPVVHVSWYDAIAYSEWAGRRLPSESEWEYSARGGLSRQRYPWGPDLTPHGVHRCNIWHGEFPTRDDAEDGFSGTAPAQWYEPNSYGLFQTVGNVWEWCNDWFDPAWHRSASPSTRTDPQGPTSGALKSMRGGSHLCHDSYCNRYRVSARTGNTPDSATSHTGFRTAGPADASARTADA</sequence>
<dbReference type="Pfam" id="PF03781">
    <property type="entry name" value="FGE-sulfatase"/>
    <property type="match status" value="1"/>
</dbReference>
<evidence type="ECO:0000313" key="4">
    <source>
        <dbReference type="Proteomes" id="UP001501161"/>
    </source>
</evidence>
<evidence type="ECO:0000259" key="2">
    <source>
        <dbReference type="Pfam" id="PF03781"/>
    </source>
</evidence>
<organism evidence="3 4">
    <name type="scientific">Nocardioides furvisabuli</name>
    <dbReference type="NCBI Taxonomy" id="375542"/>
    <lineage>
        <taxon>Bacteria</taxon>
        <taxon>Bacillati</taxon>
        <taxon>Actinomycetota</taxon>
        <taxon>Actinomycetes</taxon>
        <taxon>Propionibacteriales</taxon>
        <taxon>Nocardioidaceae</taxon>
        <taxon>Nocardioides</taxon>
    </lineage>
</organism>
<feature type="domain" description="Sulfatase-modifying factor enzyme-like" evidence="2">
    <location>
        <begin position="43"/>
        <end position="324"/>
    </location>
</feature>
<feature type="region of interest" description="Disordered" evidence="1">
    <location>
        <begin position="267"/>
        <end position="289"/>
    </location>
</feature>
<accession>A0ABP5JE87</accession>
<name>A0ABP5JE87_9ACTN</name>
<dbReference type="EMBL" id="BAAAMQ010000015">
    <property type="protein sequence ID" value="GAA2114142.1"/>
    <property type="molecule type" value="Genomic_DNA"/>
</dbReference>
<dbReference type="Proteomes" id="UP001501161">
    <property type="component" value="Unassembled WGS sequence"/>
</dbReference>
<proteinExistence type="predicted"/>
<dbReference type="PANTHER" id="PTHR23150">
    <property type="entry name" value="SULFATASE MODIFYING FACTOR 1, 2"/>
    <property type="match status" value="1"/>
</dbReference>
<comment type="caution">
    <text evidence="3">The sequence shown here is derived from an EMBL/GenBank/DDBJ whole genome shotgun (WGS) entry which is preliminary data.</text>
</comment>
<dbReference type="InterPro" id="IPR016187">
    <property type="entry name" value="CTDL_fold"/>
</dbReference>